<proteinExistence type="predicted"/>
<dbReference type="InterPro" id="IPR025525">
    <property type="entry name" value="hAT-like_transposase_RNase-H"/>
</dbReference>
<sequence>MDKNYKYNPSQKDWEVAAIDHGCLKRFYDATLHFSGTKFPTANVFFLDICSIQLQLMKWEQSEYDFLRHVAGPMKEKFEKYWEECSLVLAIAVVLDPRFEMDLAEYYYRQIHGRNAEKHIQRVRITFVDFYMDYEGELLPSLDLWNSESV</sequence>
<reference evidence="3" key="2">
    <citation type="submission" date="2025-08" db="UniProtKB">
        <authorList>
            <consortium name="RefSeq"/>
        </authorList>
    </citation>
    <scope>IDENTIFICATION</scope>
    <source>
        <tissue evidence="3">Leaves</tissue>
    </source>
</reference>
<dbReference type="Proteomes" id="UP001652660">
    <property type="component" value="Chromosome 9c"/>
</dbReference>
<dbReference type="PANTHER" id="PTHR23272:SF184">
    <property type="entry name" value="OS03G0311250 PROTEIN"/>
    <property type="match status" value="1"/>
</dbReference>
<dbReference type="InterPro" id="IPR012337">
    <property type="entry name" value="RNaseH-like_sf"/>
</dbReference>
<reference evidence="2" key="1">
    <citation type="journal article" date="2025" name="Foods">
        <title>Unveiling the Microbial Signatures of Arabica Coffee Cherries: Insights into Ripeness Specific Diversity, Functional Traits, and Implications for Quality and Safety.</title>
        <authorList>
            <consortium name="RefSeq"/>
            <person name="Tenea G.N."/>
            <person name="Cifuentes V."/>
            <person name="Reyes P."/>
            <person name="Cevallos-Vallejos M."/>
        </authorList>
    </citation>
    <scope>NUCLEOTIDE SEQUENCE [LARGE SCALE GENOMIC DNA]</scope>
</reference>
<evidence type="ECO:0000313" key="3">
    <source>
        <dbReference type="RefSeq" id="XP_027093672.1"/>
    </source>
</evidence>
<gene>
    <name evidence="3" type="primary">LOC113714074</name>
</gene>
<dbReference type="GO" id="GO:0003677">
    <property type="term" value="F:DNA binding"/>
    <property type="evidence" value="ECO:0007669"/>
    <property type="project" value="InterPro"/>
</dbReference>
<dbReference type="RefSeq" id="XP_027093672.1">
    <property type="nucleotide sequence ID" value="XM_027237871.1"/>
</dbReference>
<evidence type="ECO:0000259" key="1">
    <source>
        <dbReference type="Pfam" id="PF14372"/>
    </source>
</evidence>
<keyword evidence="2" id="KW-1185">Reference proteome</keyword>
<evidence type="ECO:0000313" key="2">
    <source>
        <dbReference type="Proteomes" id="UP001652660"/>
    </source>
</evidence>
<accession>A0A6P6UVJ0</accession>
<organism evidence="2 3">
    <name type="scientific">Coffea arabica</name>
    <name type="common">Arabian coffee</name>
    <dbReference type="NCBI Taxonomy" id="13443"/>
    <lineage>
        <taxon>Eukaryota</taxon>
        <taxon>Viridiplantae</taxon>
        <taxon>Streptophyta</taxon>
        <taxon>Embryophyta</taxon>
        <taxon>Tracheophyta</taxon>
        <taxon>Spermatophyta</taxon>
        <taxon>Magnoliopsida</taxon>
        <taxon>eudicotyledons</taxon>
        <taxon>Gunneridae</taxon>
        <taxon>Pentapetalae</taxon>
        <taxon>asterids</taxon>
        <taxon>lamiids</taxon>
        <taxon>Gentianales</taxon>
        <taxon>Rubiaceae</taxon>
        <taxon>Ixoroideae</taxon>
        <taxon>Gardenieae complex</taxon>
        <taxon>Bertiereae - Coffeeae clade</taxon>
        <taxon>Coffeeae</taxon>
        <taxon>Coffea</taxon>
    </lineage>
</organism>
<name>A0A6P6UVJ0_COFAR</name>
<dbReference type="SUPFAM" id="SSF53098">
    <property type="entry name" value="Ribonuclease H-like"/>
    <property type="match status" value="1"/>
</dbReference>
<protein>
    <submittedName>
        <fullName evidence="3">Zinc finger BED domain-containing protein RICESLEEPER 2-like</fullName>
    </submittedName>
</protein>
<dbReference type="OrthoDB" id="1937726at2759"/>
<dbReference type="PANTHER" id="PTHR23272">
    <property type="entry name" value="BED FINGER-RELATED"/>
    <property type="match status" value="1"/>
</dbReference>
<feature type="domain" description="hAT-like transposase RNase-H fold" evidence="1">
    <location>
        <begin position="35"/>
        <end position="134"/>
    </location>
</feature>
<dbReference type="Pfam" id="PF14372">
    <property type="entry name" value="hAT-like_RNase-H"/>
    <property type="match status" value="1"/>
</dbReference>
<dbReference type="GeneID" id="113714074"/>
<dbReference type="AlphaFoldDB" id="A0A6P6UVJ0"/>